<protein>
    <submittedName>
        <fullName evidence="1">Uncharacterized protein</fullName>
    </submittedName>
</protein>
<accession>A0A9W6KF89</accession>
<comment type="caution">
    <text evidence="1">The sequence shown here is derived from an EMBL/GenBank/DDBJ whole genome shotgun (WGS) entry which is preliminary data.</text>
</comment>
<reference evidence="1" key="2">
    <citation type="submission" date="2023-01" db="EMBL/GenBank/DDBJ databases">
        <authorList>
            <person name="Sun Q."/>
            <person name="Evtushenko L."/>
        </authorList>
    </citation>
    <scope>NUCLEOTIDE SEQUENCE</scope>
    <source>
        <strain evidence="1">VKM Ac-1321</strain>
    </source>
</reference>
<dbReference type="EMBL" id="BSFP01000001">
    <property type="protein sequence ID" value="GLK98373.1"/>
    <property type="molecule type" value="Genomic_DNA"/>
</dbReference>
<evidence type="ECO:0000313" key="1">
    <source>
        <dbReference type="EMBL" id="GLK98373.1"/>
    </source>
</evidence>
<dbReference type="Proteomes" id="UP001143480">
    <property type="component" value="Unassembled WGS sequence"/>
</dbReference>
<sequence>MGLAREAIRATSMAAAAGLAVGGVFGLIAPAAAEAGSTTPRHRGPAALAPAVVTSVDLLGAGPLEVTVRFTNTGRTVEHLTGFDVLADGRPLAHADRPAAVDLHPGATTDETLAFAAPPATADLVLTLPGGEQLPLEL</sequence>
<proteinExistence type="predicted"/>
<organism evidence="1 2">
    <name type="scientific">Dactylosporangium matsuzakiense</name>
    <dbReference type="NCBI Taxonomy" id="53360"/>
    <lineage>
        <taxon>Bacteria</taxon>
        <taxon>Bacillati</taxon>
        <taxon>Actinomycetota</taxon>
        <taxon>Actinomycetes</taxon>
        <taxon>Micromonosporales</taxon>
        <taxon>Micromonosporaceae</taxon>
        <taxon>Dactylosporangium</taxon>
    </lineage>
</organism>
<dbReference type="AlphaFoldDB" id="A0A9W6KF89"/>
<gene>
    <name evidence="1" type="ORF">GCM10017581_001140</name>
</gene>
<dbReference type="RefSeq" id="WP_261963936.1">
    <property type="nucleotide sequence ID" value="NZ_BAAAXA010000003.1"/>
</dbReference>
<name>A0A9W6KF89_9ACTN</name>
<keyword evidence="2" id="KW-1185">Reference proteome</keyword>
<evidence type="ECO:0000313" key="2">
    <source>
        <dbReference type="Proteomes" id="UP001143480"/>
    </source>
</evidence>
<reference evidence="1" key="1">
    <citation type="journal article" date="2014" name="Int. J. Syst. Evol. Microbiol.">
        <title>Complete genome sequence of Corynebacterium casei LMG S-19264T (=DSM 44701T), isolated from a smear-ripened cheese.</title>
        <authorList>
            <consortium name="US DOE Joint Genome Institute (JGI-PGF)"/>
            <person name="Walter F."/>
            <person name="Albersmeier A."/>
            <person name="Kalinowski J."/>
            <person name="Ruckert C."/>
        </authorList>
    </citation>
    <scope>NUCLEOTIDE SEQUENCE</scope>
    <source>
        <strain evidence="1">VKM Ac-1321</strain>
    </source>
</reference>